<protein>
    <submittedName>
        <fullName evidence="1">SNARE, putative</fullName>
    </submittedName>
</protein>
<name>A0A146K6V5_9EUKA</name>
<proteinExistence type="predicted"/>
<reference evidence="1" key="1">
    <citation type="submission" date="2015-07" db="EMBL/GenBank/DDBJ databases">
        <title>Adaptation to a free-living lifestyle via gene acquisitions in the diplomonad Trepomonas sp. PC1.</title>
        <authorList>
            <person name="Xu F."/>
            <person name="Jerlstrom-Hultqvist J."/>
            <person name="Kolisko M."/>
            <person name="Simpson A.G.B."/>
            <person name="Roger A.J."/>
            <person name="Svard S.G."/>
            <person name="Andersson J.O."/>
        </authorList>
    </citation>
    <scope>NUCLEOTIDE SEQUENCE</scope>
    <source>
        <strain evidence="1">PC1</strain>
    </source>
</reference>
<dbReference type="AlphaFoldDB" id="A0A146K6V5"/>
<sequence>MSTVQSIQFYQNIFQQQQIIRQQVAQLLQSLNDQIDHESNSYEQNIQKQLCLVNNSIYLTFYSGCIRVIFKRCDQILDRLGKLKTQRNKYIGSIDEIICFRKIIVEEQQKNNEIVLNVEQEETKLQTDKEKQYWQQNRLVEQHDLQEYDIAQRTLKNTQEIAQIQALQAEQMFKQGEVIERIYDLGLNSEENLDRANKYLGRAKKNLQDSSKTTIVLLFLSILALI</sequence>
<accession>A0A146K6V5</accession>
<feature type="non-terminal residue" evidence="1">
    <location>
        <position position="226"/>
    </location>
</feature>
<gene>
    <name evidence="1" type="ORF">TPC1_15731</name>
</gene>
<organism evidence="1">
    <name type="scientific">Trepomonas sp. PC1</name>
    <dbReference type="NCBI Taxonomy" id="1076344"/>
    <lineage>
        <taxon>Eukaryota</taxon>
        <taxon>Metamonada</taxon>
        <taxon>Diplomonadida</taxon>
        <taxon>Hexamitidae</taxon>
        <taxon>Hexamitinae</taxon>
        <taxon>Trepomonas</taxon>
    </lineage>
</organism>
<evidence type="ECO:0000313" key="1">
    <source>
        <dbReference type="EMBL" id="JAP92357.1"/>
    </source>
</evidence>
<dbReference type="EMBL" id="GDID01004249">
    <property type="protein sequence ID" value="JAP92357.1"/>
    <property type="molecule type" value="Transcribed_RNA"/>
</dbReference>